<keyword evidence="3" id="KW-1133">Transmembrane helix</keyword>
<comment type="similarity">
    <text evidence="1">Belongs to the GerABKA family.</text>
</comment>
<evidence type="ECO:0000256" key="1">
    <source>
        <dbReference type="ARBA" id="ARBA00005278"/>
    </source>
</evidence>
<organism evidence="4 5">
    <name type="scientific">Paenibacillus aurantius</name>
    <dbReference type="NCBI Taxonomy" id="2918900"/>
    <lineage>
        <taxon>Bacteria</taxon>
        <taxon>Bacillati</taxon>
        <taxon>Bacillota</taxon>
        <taxon>Bacilli</taxon>
        <taxon>Bacillales</taxon>
        <taxon>Paenibacillaceae</taxon>
        <taxon>Paenibacillus</taxon>
    </lineage>
</organism>
<dbReference type="InterPro" id="IPR050768">
    <property type="entry name" value="UPF0353/GerABKA_families"/>
</dbReference>
<feature type="transmembrane region" description="Helical" evidence="3">
    <location>
        <begin position="255"/>
        <end position="276"/>
    </location>
</feature>
<dbReference type="InterPro" id="IPR004995">
    <property type="entry name" value="Spore_Ger"/>
</dbReference>
<feature type="transmembrane region" description="Helical" evidence="3">
    <location>
        <begin position="357"/>
        <end position="377"/>
    </location>
</feature>
<feature type="transmembrane region" description="Helical" evidence="3">
    <location>
        <begin position="297"/>
        <end position="318"/>
    </location>
</feature>
<evidence type="ECO:0000256" key="2">
    <source>
        <dbReference type="ARBA" id="ARBA00023136"/>
    </source>
</evidence>
<keyword evidence="5" id="KW-1185">Reference proteome</keyword>
<dbReference type="KEGG" id="paun:MJA45_23675"/>
<name>A0AA96REN6_9BACL</name>
<dbReference type="Pfam" id="PF03323">
    <property type="entry name" value="GerA"/>
    <property type="match status" value="1"/>
</dbReference>
<dbReference type="GO" id="GO:0016020">
    <property type="term" value="C:membrane"/>
    <property type="evidence" value="ECO:0007669"/>
    <property type="project" value="InterPro"/>
</dbReference>
<evidence type="ECO:0000256" key="3">
    <source>
        <dbReference type="SAM" id="Phobius"/>
    </source>
</evidence>
<sequence length="479" mass="53036">MLFFKAPPKEKPVPLAAGLPDEPVSPSVSETIQWLQKEFGHSSDLVVTRYKDAEKELALIYVDTLTDKQKIQHVLPHLNSPQVPLSWPPFSSPSAQACRTYPEAVSALLEGYAAIAREGMPELILIQADSAFQRDVKEPEGERVIKGAHEGLVERLAINVHLIRKRVAHPKLMIDHLSIHTENRTTIALLYIDGKADPDVIRQAKDRLKELAGEPLLSINRVEQTLEEFPYSPFPQIINTERPDRLTSNLMEGRIVLLMNGSPVGLIFPISFLSLYQSPDDYNNRWLVGTFFRMIRLFSFVTAITLPSLYIAVVSFHFEVIPNELLFPLKNSVQDIPFPPLVEAIIMELTIDLIREAGVRLPTSIGQTIAIVGGLVIGDAVVKAGLVSNITIIIVALTAIASFAVPSSDLSGSLRILRFPLMVGAAMFGFLGVVIGFLFILLEMCRLESFGVPYLSVLDSRLRQTFKKFIRLPGGGTDG</sequence>
<dbReference type="PANTHER" id="PTHR22550:SF5">
    <property type="entry name" value="LEUCINE ZIPPER PROTEIN 4"/>
    <property type="match status" value="1"/>
</dbReference>
<gene>
    <name evidence="4" type="ORF">MJA45_23675</name>
</gene>
<feature type="transmembrane region" description="Helical" evidence="3">
    <location>
        <begin position="384"/>
        <end position="405"/>
    </location>
</feature>
<keyword evidence="2 3" id="KW-0472">Membrane</keyword>
<reference evidence="4 5" key="1">
    <citation type="submission" date="2022-02" db="EMBL/GenBank/DDBJ databases">
        <title>Paenibacillus sp. MBLB1776 Whole Genome Shotgun Sequencing.</title>
        <authorList>
            <person name="Hwang C.Y."/>
            <person name="Cho E.-S."/>
            <person name="Seo M.-J."/>
        </authorList>
    </citation>
    <scope>NUCLEOTIDE SEQUENCE [LARGE SCALE GENOMIC DNA]</scope>
    <source>
        <strain evidence="4 5">MBLB1776</strain>
    </source>
</reference>
<dbReference type="EMBL" id="CP130318">
    <property type="protein sequence ID" value="WNQ10586.1"/>
    <property type="molecule type" value="Genomic_DNA"/>
</dbReference>
<dbReference type="PANTHER" id="PTHR22550">
    <property type="entry name" value="SPORE GERMINATION PROTEIN"/>
    <property type="match status" value="1"/>
</dbReference>
<feature type="transmembrane region" description="Helical" evidence="3">
    <location>
        <begin position="417"/>
        <end position="442"/>
    </location>
</feature>
<dbReference type="PIRSF" id="PIRSF005690">
    <property type="entry name" value="GerBA"/>
    <property type="match status" value="1"/>
</dbReference>
<dbReference type="AlphaFoldDB" id="A0AA96REN6"/>
<evidence type="ECO:0000313" key="5">
    <source>
        <dbReference type="Proteomes" id="UP001305702"/>
    </source>
</evidence>
<dbReference type="Proteomes" id="UP001305702">
    <property type="component" value="Chromosome"/>
</dbReference>
<accession>A0AA96REN6</accession>
<keyword evidence="3" id="KW-0812">Transmembrane</keyword>
<dbReference type="RefSeq" id="WP_315604360.1">
    <property type="nucleotide sequence ID" value="NZ_CP130318.1"/>
</dbReference>
<evidence type="ECO:0000313" key="4">
    <source>
        <dbReference type="EMBL" id="WNQ10586.1"/>
    </source>
</evidence>
<proteinExistence type="inferred from homology"/>
<protein>
    <submittedName>
        <fullName evidence="4">Spore germination protein</fullName>
    </submittedName>
</protein>
<dbReference type="GO" id="GO:0009847">
    <property type="term" value="P:spore germination"/>
    <property type="evidence" value="ECO:0007669"/>
    <property type="project" value="InterPro"/>
</dbReference>